<sequence length="292" mass="31613">MSRNRSLLLLVAIAMFSSSQVTAQKEGGVFTAGDLWESFLPSNVDAFYGETKDDVTKLANLIRIGNWDRQWTTPSMSYPGGENIHLPWGQDLQITEYSPNPINTITTSTAPNAANYAHGVYTSSLAGAGDGNRDWTSDGAVWTDSDRDEMRYEGAMPTTLGIDVQWRMRSYTANHGHLNDFIIVELELTNTGVLDVNGDGTPDATGNKINALTLHMQHEPINSMSNRSNGRRGASGWFTGPTSGYDATLDGDGNPWDVPVIFSGPSPSKLPEPHPVFGSSTGWAADGSRRLG</sequence>
<name>A0A382P619_9ZZZZ</name>
<gene>
    <name evidence="2" type="ORF">METZ01_LOCUS320909</name>
</gene>
<proteinExistence type="predicted"/>
<dbReference type="AlphaFoldDB" id="A0A382P619"/>
<accession>A0A382P619</accession>
<feature type="non-terminal residue" evidence="2">
    <location>
        <position position="292"/>
    </location>
</feature>
<dbReference type="EMBL" id="UINC01104697">
    <property type="protein sequence ID" value="SVC68055.1"/>
    <property type="molecule type" value="Genomic_DNA"/>
</dbReference>
<feature type="region of interest" description="Disordered" evidence="1">
    <location>
        <begin position="265"/>
        <end position="292"/>
    </location>
</feature>
<protein>
    <submittedName>
        <fullName evidence="2">Uncharacterized protein</fullName>
    </submittedName>
</protein>
<reference evidence="2" key="1">
    <citation type="submission" date="2018-05" db="EMBL/GenBank/DDBJ databases">
        <authorList>
            <person name="Lanie J.A."/>
            <person name="Ng W.-L."/>
            <person name="Kazmierczak K.M."/>
            <person name="Andrzejewski T.M."/>
            <person name="Davidsen T.M."/>
            <person name="Wayne K.J."/>
            <person name="Tettelin H."/>
            <person name="Glass J.I."/>
            <person name="Rusch D."/>
            <person name="Podicherti R."/>
            <person name="Tsui H.-C.T."/>
            <person name="Winkler M.E."/>
        </authorList>
    </citation>
    <scope>NUCLEOTIDE SEQUENCE</scope>
</reference>
<organism evidence="2">
    <name type="scientific">marine metagenome</name>
    <dbReference type="NCBI Taxonomy" id="408172"/>
    <lineage>
        <taxon>unclassified sequences</taxon>
        <taxon>metagenomes</taxon>
        <taxon>ecological metagenomes</taxon>
    </lineage>
</organism>
<evidence type="ECO:0000256" key="1">
    <source>
        <dbReference type="SAM" id="MobiDB-lite"/>
    </source>
</evidence>
<evidence type="ECO:0000313" key="2">
    <source>
        <dbReference type="EMBL" id="SVC68055.1"/>
    </source>
</evidence>